<dbReference type="InterPro" id="IPR023404">
    <property type="entry name" value="rSAM_horseshoe"/>
</dbReference>
<dbReference type="SFLD" id="SFLDG01082">
    <property type="entry name" value="B12-binding_domain_containing"/>
    <property type="match status" value="1"/>
</dbReference>
<dbReference type="SMART" id="SM00729">
    <property type="entry name" value="Elp3"/>
    <property type="match status" value="1"/>
</dbReference>
<gene>
    <name evidence="13" type="primary">yqeV</name>
    <name evidence="13" type="ORF">PREVCOP_04750</name>
</gene>
<dbReference type="SUPFAM" id="SSF102114">
    <property type="entry name" value="Radical SAM enzymes"/>
    <property type="match status" value="1"/>
</dbReference>
<dbReference type="EMBL" id="ACBX02000012">
    <property type="protein sequence ID" value="EFB35846.1"/>
    <property type="molecule type" value="Genomic_DNA"/>
</dbReference>
<proteinExistence type="predicted"/>
<evidence type="ECO:0000256" key="10">
    <source>
        <dbReference type="SAM" id="MobiDB-lite"/>
    </source>
</evidence>
<dbReference type="PROSITE" id="PS51449">
    <property type="entry name" value="MTTASE_N"/>
    <property type="match status" value="1"/>
</dbReference>
<keyword evidence="2" id="KW-0004">4Fe-4S</keyword>
<dbReference type="InterPro" id="IPR013848">
    <property type="entry name" value="Methylthiotransferase_N"/>
</dbReference>
<keyword evidence="4" id="KW-0808">Transferase</keyword>
<dbReference type="InterPro" id="IPR006467">
    <property type="entry name" value="MiaB-like_bact"/>
</dbReference>
<dbReference type="PROSITE" id="PS01278">
    <property type="entry name" value="MTTASE_RADICAL"/>
    <property type="match status" value="1"/>
</dbReference>
<keyword evidence="5" id="KW-0949">S-adenosyl-L-methionine</keyword>
<organism evidence="13 14">
    <name type="scientific">Segatella copri DSM 18205</name>
    <dbReference type="NCBI Taxonomy" id="537011"/>
    <lineage>
        <taxon>Bacteria</taxon>
        <taxon>Pseudomonadati</taxon>
        <taxon>Bacteroidota</taxon>
        <taxon>Bacteroidia</taxon>
        <taxon>Bacteroidales</taxon>
        <taxon>Prevotellaceae</taxon>
        <taxon>Segatella</taxon>
    </lineage>
</organism>
<dbReference type="NCBIfam" id="TIGR01579">
    <property type="entry name" value="MiaB-like-C"/>
    <property type="match status" value="1"/>
</dbReference>
<dbReference type="PANTHER" id="PTHR11918">
    <property type="entry name" value="RADICAL SAM PROTEINS"/>
    <property type="match status" value="1"/>
</dbReference>
<dbReference type="Pfam" id="PF00919">
    <property type="entry name" value="UPF0004"/>
    <property type="match status" value="1"/>
</dbReference>
<protein>
    <submittedName>
        <fullName evidence="13">tRNA methylthiotransferase YqeV</fullName>
    </submittedName>
</protein>
<keyword evidence="8" id="KW-0408">Iron</keyword>
<evidence type="ECO:0000256" key="4">
    <source>
        <dbReference type="ARBA" id="ARBA00022679"/>
    </source>
</evidence>
<evidence type="ECO:0000256" key="1">
    <source>
        <dbReference type="ARBA" id="ARBA00001966"/>
    </source>
</evidence>
<keyword evidence="9" id="KW-0411">Iron-sulfur</keyword>
<dbReference type="Gene3D" id="3.80.30.20">
    <property type="entry name" value="tm_1862 like domain"/>
    <property type="match status" value="1"/>
</dbReference>
<evidence type="ECO:0000313" key="14">
    <source>
        <dbReference type="Proteomes" id="UP000004477"/>
    </source>
</evidence>
<dbReference type="AlphaFoldDB" id="D1PC20"/>
<dbReference type="SFLD" id="SFLDS00029">
    <property type="entry name" value="Radical_SAM"/>
    <property type="match status" value="1"/>
</dbReference>
<dbReference type="Gene3D" id="3.40.50.12160">
    <property type="entry name" value="Methylthiotransferase, N-terminal domain"/>
    <property type="match status" value="1"/>
</dbReference>
<dbReference type="FunFam" id="3.80.30.20:FF:000006">
    <property type="entry name" value="MiaB-like tRNA modifying enzyme"/>
    <property type="match status" value="1"/>
</dbReference>
<feature type="compositionally biased region" description="Polar residues" evidence="10">
    <location>
        <begin position="196"/>
        <end position="212"/>
    </location>
</feature>
<evidence type="ECO:0000259" key="11">
    <source>
        <dbReference type="PROSITE" id="PS51449"/>
    </source>
</evidence>
<keyword evidence="3" id="KW-0963">Cytoplasm</keyword>
<comment type="cofactor">
    <cofactor evidence="1">
        <name>[4Fe-4S] cluster</name>
        <dbReference type="ChEBI" id="CHEBI:49883"/>
    </cofactor>
</comment>
<keyword evidence="7" id="KW-0479">Metal-binding</keyword>
<evidence type="ECO:0000256" key="2">
    <source>
        <dbReference type="ARBA" id="ARBA00022485"/>
    </source>
</evidence>
<keyword evidence="14" id="KW-1185">Reference proteome</keyword>
<evidence type="ECO:0000256" key="6">
    <source>
        <dbReference type="ARBA" id="ARBA00022694"/>
    </source>
</evidence>
<name>D1PC20_9BACT</name>
<feature type="domain" description="Radical SAM core" evidence="12">
    <location>
        <begin position="236"/>
        <end position="464"/>
    </location>
</feature>
<dbReference type="InterPro" id="IPR006638">
    <property type="entry name" value="Elp3/MiaA/NifB-like_rSAM"/>
</dbReference>
<evidence type="ECO:0000256" key="5">
    <source>
        <dbReference type="ARBA" id="ARBA00022691"/>
    </source>
</evidence>
<evidence type="ECO:0000313" key="13">
    <source>
        <dbReference type="EMBL" id="EFB35846.1"/>
    </source>
</evidence>
<evidence type="ECO:0000256" key="9">
    <source>
        <dbReference type="ARBA" id="ARBA00023014"/>
    </source>
</evidence>
<comment type="caution">
    <text evidence="13">The sequence shown here is derived from an EMBL/GenBank/DDBJ whole genome shotgun (WGS) entry which is preliminary data.</text>
</comment>
<feature type="region of interest" description="Disordered" evidence="10">
    <location>
        <begin position="196"/>
        <end position="215"/>
    </location>
</feature>
<dbReference type="GO" id="GO:0035598">
    <property type="term" value="F:tRNA (N(6)-L-threonylcarbamoyladenosine(37)-C(2))-methylthiotransferase activity"/>
    <property type="evidence" value="ECO:0007669"/>
    <property type="project" value="TreeGrafter"/>
</dbReference>
<feature type="domain" description="MTTase N-terminal" evidence="11">
    <location>
        <begin position="74"/>
        <end position="186"/>
    </location>
</feature>
<evidence type="ECO:0000256" key="7">
    <source>
        <dbReference type="ARBA" id="ARBA00022723"/>
    </source>
</evidence>
<sequence>MRETTAGLRSSGFFRFIDPKVFLGENALKGQKLLAQGNTLGMKAIINAPCKGKSLKETKEKDKYMIDSSAFQGKKAAYYTLGCKLNFSETSTFGKMLEDMGVITAKRGEKADICLINTCSVTEVADHKCRQAIHRMVRNNPGAFVIVTGCYAQLESENVSKIEGVDLVLGANEKAHLIQYLSNAWAQKFAQENGLAAQTPQNGDAESSQNGDAASLHQHYSVKTKEIKTFQPSCSRGNRTRYFLKVQDGCNYYCTYCTIPFARGNSRNPSIQSLVAQCEQAAAEGGKEIVITGVNIGDFGQTTHERFIDLVKAMDQVEGIKRYRISSLEPDLCDDDLIEYCAQSRAFMPHFHIPLQSGSDEVLKLMHRRYDKALFAHKVNLIKEKMPDAFIGVDVMVGCRGETPECFEECYEFLKSLPVTQLHVFPYSERPGTAALKIPYVVDEKEKKKRSKRLLELSDQKTQEFYAQYIGTEAEVLFEKAPRGKAMHGFTKNYIRVELSPALAKEEYDNQLIKVRLGDFNHDKTALKAELEVKGS</sequence>
<dbReference type="SFLD" id="SFLDG01061">
    <property type="entry name" value="methylthiotransferase"/>
    <property type="match status" value="1"/>
</dbReference>
<accession>D1PC20</accession>
<evidence type="ECO:0000256" key="3">
    <source>
        <dbReference type="ARBA" id="ARBA00022490"/>
    </source>
</evidence>
<dbReference type="HOGENOM" id="CLU_018697_1_0_10"/>
<dbReference type="Pfam" id="PF04055">
    <property type="entry name" value="Radical_SAM"/>
    <property type="match status" value="1"/>
</dbReference>
<dbReference type="FunFam" id="3.40.50.12160:FF:000004">
    <property type="entry name" value="Threonylcarbamoyladenosine tRNA methylthiotransferase MtaB"/>
    <property type="match status" value="1"/>
</dbReference>
<dbReference type="InterPro" id="IPR007197">
    <property type="entry name" value="rSAM"/>
</dbReference>
<dbReference type="STRING" id="537011.PREVCOP_04750"/>
<dbReference type="PROSITE" id="PS51918">
    <property type="entry name" value="RADICAL_SAM"/>
    <property type="match status" value="1"/>
</dbReference>
<dbReference type="Proteomes" id="UP000004477">
    <property type="component" value="Unassembled WGS sequence"/>
</dbReference>
<dbReference type="GO" id="GO:0051539">
    <property type="term" value="F:4 iron, 4 sulfur cluster binding"/>
    <property type="evidence" value="ECO:0007669"/>
    <property type="project" value="UniProtKB-KW"/>
</dbReference>
<dbReference type="InterPro" id="IPR038135">
    <property type="entry name" value="Methylthiotransferase_N_sf"/>
</dbReference>
<evidence type="ECO:0000259" key="12">
    <source>
        <dbReference type="PROSITE" id="PS51918"/>
    </source>
</evidence>
<dbReference type="InterPro" id="IPR058240">
    <property type="entry name" value="rSAM_sf"/>
</dbReference>
<reference evidence="13" key="1">
    <citation type="submission" date="2009-11" db="EMBL/GenBank/DDBJ databases">
        <authorList>
            <person name="Weinstock G."/>
            <person name="Sodergren E."/>
            <person name="Clifton S."/>
            <person name="Fulton L."/>
            <person name="Fulton B."/>
            <person name="Courtney L."/>
            <person name="Fronick C."/>
            <person name="Harrison M."/>
            <person name="Strong C."/>
            <person name="Farmer C."/>
            <person name="Delahaunty K."/>
            <person name="Markovic C."/>
            <person name="Hall O."/>
            <person name="Minx P."/>
            <person name="Tomlinson C."/>
            <person name="Mitreva M."/>
            <person name="Nelson J."/>
            <person name="Hou S."/>
            <person name="Wollam A."/>
            <person name="Pepin K.H."/>
            <person name="Johnson M."/>
            <person name="Bhonagiri V."/>
            <person name="Nash W.E."/>
            <person name="Warren W."/>
            <person name="Chinwalla A."/>
            <person name="Mardis E.R."/>
            <person name="Wilson R.K."/>
        </authorList>
    </citation>
    <scope>NUCLEOTIDE SEQUENCE [LARGE SCALE GENOMIC DNA]</scope>
    <source>
        <strain evidence="13">DSM 18205</strain>
    </source>
</reference>
<dbReference type="InterPro" id="IPR020612">
    <property type="entry name" value="Methylthiotransferase_CS"/>
</dbReference>
<dbReference type="InterPro" id="IPR005839">
    <property type="entry name" value="Methylthiotransferase"/>
</dbReference>
<dbReference type="PANTHER" id="PTHR11918:SF45">
    <property type="entry name" value="THREONYLCARBAMOYLADENOSINE TRNA METHYLTHIOTRANSFERASE"/>
    <property type="match status" value="1"/>
</dbReference>
<dbReference type="GO" id="GO:0046872">
    <property type="term" value="F:metal ion binding"/>
    <property type="evidence" value="ECO:0007669"/>
    <property type="project" value="UniProtKB-KW"/>
</dbReference>
<dbReference type="NCBIfam" id="TIGR00089">
    <property type="entry name" value="MiaB/RimO family radical SAM methylthiotransferase"/>
    <property type="match status" value="1"/>
</dbReference>
<evidence type="ECO:0000256" key="8">
    <source>
        <dbReference type="ARBA" id="ARBA00023004"/>
    </source>
</evidence>
<dbReference type="PaxDb" id="537011-PREVCOP_04750"/>
<keyword evidence="6" id="KW-0819">tRNA processing</keyword>
<dbReference type="CDD" id="cd01335">
    <property type="entry name" value="Radical_SAM"/>
    <property type="match status" value="1"/>
</dbReference>